<keyword evidence="4" id="KW-0175">Coiled coil</keyword>
<evidence type="ECO:0000256" key="3">
    <source>
        <dbReference type="ARBA" id="ARBA00022525"/>
    </source>
</evidence>
<organism evidence="6 7">
    <name type="scientific">Funneliformis mosseae</name>
    <name type="common">Endomycorrhizal fungus</name>
    <name type="synonym">Glomus mosseae</name>
    <dbReference type="NCBI Taxonomy" id="27381"/>
    <lineage>
        <taxon>Eukaryota</taxon>
        <taxon>Fungi</taxon>
        <taxon>Fungi incertae sedis</taxon>
        <taxon>Mucoromycota</taxon>
        <taxon>Glomeromycotina</taxon>
        <taxon>Glomeromycetes</taxon>
        <taxon>Glomerales</taxon>
        <taxon>Glomeraceae</taxon>
        <taxon>Funneliformis</taxon>
    </lineage>
</organism>
<evidence type="ECO:0000256" key="1">
    <source>
        <dbReference type="ARBA" id="ARBA00004340"/>
    </source>
</evidence>
<evidence type="ECO:0000256" key="4">
    <source>
        <dbReference type="SAM" id="Coils"/>
    </source>
</evidence>
<proteinExistence type="predicted"/>
<dbReference type="GO" id="GO:0005576">
    <property type="term" value="C:extracellular region"/>
    <property type="evidence" value="ECO:0007669"/>
    <property type="project" value="UniProtKB-SubCell"/>
</dbReference>
<dbReference type="EMBL" id="CAJVPP010001116">
    <property type="protein sequence ID" value="CAG8535089.1"/>
    <property type="molecule type" value="Genomic_DNA"/>
</dbReference>
<dbReference type="InterPro" id="IPR045379">
    <property type="entry name" value="Crinkler_N"/>
</dbReference>
<feature type="coiled-coil region" evidence="4">
    <location>
        <begin position="114"/>
        <end position="141"/>
    </location>
</feature>
<reference evidence="6" key="1">
    <citation type="submission" date="2021-06" db="EMBL/GenBank/DDBJ databases">
        <authorList>
            <person name="Kallberg Y."/>
            <person name="Tangrot J."/>
            <person name="Rosling A."/>
        </authorList>
    </citation>
    <scope>NUCLEOTIDE SEQUENCE</scope>
    <source>
        <strain evidence="6">87-6 pot B 2015</strain>
    </source>
</reference>
<keyword evidence="7" id="KW-1185">Reference proteome</keyword>
<evidence type="ECO:0000313" key="7">
    <source>
        <dbReference type="Proteomes" id="UP000789375"/>
    </source>
</evidence>
<gene>
    <name evidence="6" type="ORF">FMOSSE_LOCUS5700</name>
</gene>
<dbReference type="Proteomes" id="UP000789375">
    <property type="component" value="Unassembled WGS sequence"/>
</dbReference>
<comment type="caution">
    <text evidence="6">The sequence shown here is derived from an EMBL/GenBank/DDBJ whole genome shotgun (WGS) entry which is preliminary data.</text>
</comment>
<protein>
    <submittedName>
        <fullName evidence="6">16097_t:CDS:1</fullName>
    </submittedName>
</protein>
<dbReference type="AlphaFoldDB" id="A0A9N9AJN0"/>
<name>A0A9N9AJN0_FUNMO</name>
<evidence type="ECO:0000256" key="2">
    <source>
        <dbReference type="ARBA" id="ARBA00004613"/>
    </source>
</evidence>
<evidence type="ECO:0000259" key="5">
    <source>
        <dbReference type="Pfam" id="PF20147"/>
    </source>
</evidence>
<dbReference type="GO" id="GO:0043657">
    <property type="term" value="C:host cell"/>
    <property type="evidence" value="ECO:0007669"/>
    <property type="project" value="UniProtKB-SubCell"/>
</dbReference>
<sequence length="268" mass="30723">MFGITFLCFLQGVEEPFLVAVDETDMINHLKEGILSRRRGIIRENAETFKIWKVFIPVNEYNKLRNPPVEIESGEELEGSQRITSIGEVRNEYIQVFMENPDSVIIPPTLTKQVKETDNKIKGLENKIQGLENKIQGLANIIQSVASIDGAGVEMDCYLEEICKLGVIKVSDELHIKKGYSEDPKPVKIGCRVIGIDNGIFTVTLIGYDEERKIITSLVLLEIWLLNKFNLDKQYRPKYYSRPDENIDIIRNGEDMGNVKKRYKELKK</sequence>
<feature type="domain" description="Crinkler effector protein N-terminal" evidence="5">
    <location>
        <begin position="4"/>
        <end position="88"/>
    </location>
</feature>
<dbReference type="Pfam" id="PF20147">
    <property type="entry name" value="Crinkler"/>
    <property type="match status" value="1"/>
</dbReference>
<comment type="subcellular location">
    <subcellularLocation>
        <location evidence="1">Host cell</location>
    </subcellularLocation>
    <subcellularLocation>
        <location evidence="2">Secreted</location>
    </subcellularLocation>
</comment>
<keyword evidence="3" id="KW-0964">Secreted</keyword>
<accession>A0A9N9AJN0</accession>
<evidence type="ECO:0000313" key="6">
    <source>
        <dbReference type="EMBL" id="CAG8535089.1"/>
    </source>
</evidence>